<dbReference type="InterPro" id="IPR019888">
    <property type="entry name" value="Tscrpt_reg_AsnC-like"/>
</dbReference>
<accession>A0A918JLL6</accession>
<dbReference type="SMART" id="SM00344">
    <property type="entry name" value="HTH_ASNC"/>
    <property type="match status" value="1"/>
</dbReference>
<dbReference type="InterPro" id="IPR011991">
    <property type="entry name" value="ArsR-like_HTH"/>
</dbReference>
<dbReference type="GO" id="GO:0005829">
    <property type="term" value="C:cytosol"/>
    <property type="evidence" value="ECO:0007669"/>
    <property type="project" value="TreeGrafter"/>
</dbReference>
<dbReference type="Proteomes" id="UP000608345">
    <property type="component" value="Unassembled WGS sequence"/>
</dbReference>
<dbReference type="PANTHER" id="PTHR30154">
    <property type="entry name" value="LEUCINE-RESPONSIVE REGULATORY PROTEIN"/>
    <property type="match status" value="1"/>
</dbReference>
<reference evidence="5" key="2">
    <citation type="submission" date="2020-09" db="EMBL/GenBank/DDBJ databases">
        <authorList>
            <person name="Sun Q."/>
            <person name="Kim S."/>
        </authorList>
    </citation>
    <scope>NUCLEOTIDE SEQUENCE</scope>
    <source>
        <strain evidence="5">KCTC 23732</strain>
    </source>
</reference>
<dbReference type="AlphaFoldDB" id="A0A918JLL6"/>
<dbReference type="SUPFAM" id="SSF54909">
    <property type="entry name" value="Dimeric alpha+beta barrel"/>
    <property type="match status" value="1"/>
</dbReference>
<dbReference type="PROSITE" id="PS00519">
    <property type="entry name" value="HTH_ASNC_1"/>
    <property type="match status" value="1"/>
</dbReference>
<dbReference type="Gene3D" id="3.30.70.920">
    <property type="match status" value="1"/>
</dbReference>
<dbReference type="GO" id="GO:0006355">
    <property type="term" value="P:regulation of DNA-templated transcription"/>
    <property type="evidence" value="ECO:0007669"/>
    <property type="project" value="UniProtKB-ARBA"/>
</dbReference>
<dbReference type="RefSeq" id="WP_189385149.1">
    <property type="nucleotide sequence ID" value="NZ_BAABFY010000004.1"/>
</dbReference>
<comment type="caution">
    <text evidence="5">The sequence shown here is derived from an EMBL/GenBank/DDBJ whole genome shotgun (WGS) entry which is preliminary data.</text>
</comment>
<dbReference type="GO" id="GO:0043565">
    <property type="term" value="F:sequence-specific DNA binding"/>
    <property type="evidence" value="ECO:0007669"/>
    <property type="project" value="InterPro"/>
</dbReference>
<dbReference type="InterPro" id="IPR036390">
    <property type="entry name" value="WH_DNA-bd_sf"/>
</dbReference>
<evidence type="ECO:0000256" key="2">
    <source>
        <dbReference type="ARBA" id="ARBA00023125"/>
    </source>
</evidence>
<evidence type="ECO:0000259" key="4">
    <source>
        <dbReference type="PROSITE" id="PS50956"/>
    </source>
</evidence>
<dbReference type="SUPFAM" id="SSF46785">
    <property type="entry name" value="Winged helix' DNA-binding domain"/>
    <property type="match status" value="1"/>
</dbReference>
<evidence type="ECO:0000313" key="5">
    <source>
        <dbReference type="EMBL" id="GGW88332.1"/>
    </source>
</evidence>
<dbReference type="PROSITE" id="PS50956">
    <property type="entry name" value="HTH_ASNC_2"/>
    <property type="match status" value="1"/>
</dbReference>
<dbReference type="GO" id="GO:0043200">
    <property type="term" value="P:response to amino acid"/>
    <property type="evidence" value="ECO:0007669"/>
    <property type="project" value="TreeGrafter"/>
</dbReference>
<proteinExistence type="predicted"/>
<keyword evidence="2" id="KW-0238">DNA-binding</keyword>
<dbReference type="Pfam" id="PF13412">
    <property type="entry name" value="HTH_24"/>
    <property type="match status" value="1"/>
</dbReference>
<dbReference type="InterPro" id="IPR019887">
    <property type="entry name" value="Tscrpt_reg_AsnC/Lrp_C"/>
</dbReference>
<gene>
    <name evidence="5" type="primary">oppI</name>
    <name evidence="5" type="ORF">GCM10011450_17890</name>
</gene>
<dbReference type="InterPro" id="IPR019885">
    <property type="entry name" value="Tscrpt_reg_HTH_AsnC-type_CS"/>
</dbReference>
<dbReference type="InterPro" id="IPR011008">
    <property type="entry name" value="Dimeric_a/b-barrel"/>
</dbReference>
<dbReference type="InterPro" id="IPR036388">
    <property type="entry name" value="WH-like_DNA-bd_sf"/>
</dbReference>
<dbReference type="PRINTS" id="PR00033">
    <property type="entry name" value="HTHASNC"/>
</dbReference>
<evidence type="ECO:0000256" key="3">
    <source>
        <dbReference type="ARBA" id="ARBA00023163"/>
    </source>
</evidence>
<sequence length="159" mass="17920">MPINQLDKIDKQIINELQQDGRLSNLELADRVALSPSPCLRRVKRLEDEGYITGYTAKVDPDKIGCGLIAYVSIHLNKVSGSSHAPMEAFARDVQKWPEVVECYALSGEMDYILRVQVKDLAAFSAFSMNVLMKHPSVIDMRSSFALQKIKESKMLYVK</sequence>
<reference evidence="5" key="1">
    <citation type="journal article" date="2014" name="Int. J. Syst. Evol. Microbiol.">
        <title>Complete genome sequence of Corynebacterium casei LMG S-19264T (=DSM 44701T), isolated from a smear-ripened cheese.</title>
        <authorList>
            <consortium name="US DOE Joint Genome Institute (JGI-PGF)"/>
            <person name="Walter F."/>
            <person name="Albersmeier A."/>
            <person name="Kalinowski J."/>
            <person name="Ruckert C."/>
        </authorList>
    </citation>
    <scope>NUCLEOTIDE SEQUENCE</scope>
    <source>
        <strain evidence="5">KCTC 23732</strain>
    </source>
</reference>
<protein>
    <submittedName>
        <fullName evidence="5">Leucine-responsive regulatory protein</fullName>
    </submittedName>
</protein>
<organism evidence="5 6">
    <name type="scientific">Advenella faeciporci</name>
    <dbReference type="NCBI Taxonomy" id="797535"/>
    <lineage>
        <taxon>Bacteria</taxon>
        <taxon>Pseudomonadati</taxon>
        <taxon>Pseudomonadota</taxon>
        <taxon>Betaproteobacteria</taxon>
        <taxon>Burkholderiales</taxon>
        <taxon>Alcaligenaceae</taxon>
    </lineage>
</organism>
<keyword evidence="3" id="KW-0804">Transcription</keyword>
<keyword evidence="1" id="KW-0805">Transcription regulation</keyword>
<dbReference type="FunFam" id="1.10.10.10:FF:000186">
    <property type="entry name" value="AsnC family transcriptional regulator"/>
    <property type="match status" value="1"/>
</dbReference>
<name>A0A918JLL6_9BURK</name>
<dbReference type="InterPro" id="IPR000485">
    <property type="entry name" value="AsnC-type_HTH_dom"/>
</dbReference>
<dbReference type="CDD" id="cd00090">
    <property type="entry name" value="HTH_ARSR"/>
    <property type="match status" value="1"/>
</dbReference>
<dbReference type="Gene3D" id="1.10.10.10">
    <property type="entry name" value="Winged helix-like DNA-binding domain superfamily/Winged helix DNA-binding domain"/>
    <property type="match status" value="1"/>
</dbReference>
<keyword evidence="6" id="KW-1185">Reference proteome</keyword>
<dbReference type="EMBL" id="BMYS01000012">
    <property type="protein sequence ID" value="GGW88332.1"/>
    <property type="molecule type" value="Genomic_DNA"/>
</dbReference>
<evidence type="ECO:0000256" key="1">
    <source>
        <dbReference type="ARBA" id="ARBA00023015"/>
    </source>
</evidence>
<feature type="domain" description="HTH asnC-type" evidence="4">
    <location>
        <begin position="6"/>
        <end position="69"/>
    </location>
</feature>
<dbReference type="Pfam" id="PF01037">
    <property type="entry name" value="AsnC_trans_reg"/>
    <property type="match status" value="1"/>
</dbReference>
<evidence type="ECO:0000313" key="6">
    <source>
        <dbReference type="Proteomes" id="UP000608345"/>
    </source>
</evidence>
<dbReference type="PANTHER" id="PTHR30154:SF46">
    <property type="entry name" value="TRANSCRIPTIONAL REGULATORY PROTEIN"/>
    <property type="match status" value="1"/>
</dbReference>